<accession>K0T2P8</accession>
<evidence type="ECO:0000313" key="3">
    <source>
        <dbReference type="Proteomes" id="UP000266841"/>
    </source>
</evidence>
<dbReference type="Proteomes" id="UP000266841">
    <property type="component" value="Unassembled WGS sequence"/>
</dbReference>
<protein>
    <submittedName>
        <fullName evidence="2">Uncharacterized protein</fullName>
    </submittedName>
</protein>
<evidence type="ECO:0000256" key="1">
    <source>
        <dbReference type="SAM" id="MobiDB-lite"/>
    </source>
</evidence>
<feature type="region of interest" description="Disordered" evidence="1">
    <location>
        <begin position="1"/>
        <end position="26"/>
    </location>
</feature>
<feature type="non-terminal residue" evidence="2">
    <location>
        <position position="1"/>
    </location>
</feature>
<dbReference type="AlphaFoldDB" id="K0T2P8"/>
<evidence type="ECO:0000313" key="2">
    <source>
        <dbReference type="EMBL" id="EJK64672.1"/>
    </source>
</evidence>
<comment type="caution">
    <text evidence="2">The sequence shown here is derived from an EMBL/GenBank/DDBJ whole genome shotgun (WGS) entry which is preliminary data.</text>
</comment>
<proteinExistence type="predicted"/>
<feature type="compositionally biased region" description="Basic and acidic residues" evidence="1">
    <location>
        <begin position="1"/>
        <end position="11"/>
    </location>
</feature>
<organism evidence="2 3">
    <name type="scientific">Thalassiosira oceanica</name>
    <name type="common">Marine diatom</name>
    <dbReference type="NCBI Taxonomy" id="159749"/>
    <lineage>
        <taxon>Eukaryota</taxon>
        <taxon>Sar</taxon>
        <taxon>Stramenopiles</taxon>
        <taxon>Ochrophyta</taxon>
        <taxon>Bacillariophyta</taxon>
        <taxon>Coscinodiscophyceae</taxon>
        <taxon>Thalassiosirophycidae</taxon>
        <taxon>Thalassiosirales</taxon>
        <taxon>Thalassiosiraceae</taxon>
        <taxon>Thalassiosira</taxon>
    </lineage>
</organism>
<dbReference type="EMBL" id="AGNL01017007">
    <property type="protein sequence ID" value="EJK64672.1"/>
    <property type="molecule type" value="Genomic_DNA"/>
</dbReference>
<keyword evidence="3" id="KW-1185">Reference proteome</keyword>
<name>K0T2P8_THAOC</name>
<sequence>GDGHEEGGWERRHGHKLRRPGDVREEVRQVRLEPDRGGVENFAPVSANYCLGDLENGS</sequence>
<reference evidence="2 3" key="1">
    <citation type="journal article" date="2012" name="Genome Biol.">
        <title>Genome and low-iron response of an oceanic diatom adapted to chronic iron limitation.</title>
        <authorList>
            <person name="Lommer M."/>
            <person name="Specht M."/>
            <person name="Roy A.S."/>
            <person name="Kraemer L."/>
            <person name="Andreson R."/>
            <person name="Gutowska M.A."/>
            <person name="Wolf J."/>
            <person name="Bergner S.V."/>
            <person name="Schilhabel M.B."/>
            <person name="Klostermeier U.C."/>
            <person name="Beiko R.G."/>
            <person name="Rosenstiel P."/>
            <person name="Hippler M."/>
            <person name="Laroche J."/>
        </authorList>
    </citation>
    <scope>NUCLEOTIDE SEQUENCE [LARGE SCALE GENOMIC DNA]</scope>
    <source>
        <strain evidence="2 3">CCMP1005</strain>
    </source>
</reference>
<gene>
    <name evidence="2" type="ORF">THAOC_14570</name>
</gene>